<dbReference type="OrthoDB" id="10250783at2759"/>
<reference evidence="9" key="1">
    <citation type="submission" date="2020-10" db="EMBL/GenBank/DDBJ databases">
        <title>The Whole-Genome Sequence of Metschnikowia persimmonesis, a Novel Endophytic Yeast Species Isolated from Medicinal Plant Diospyros kaki Thumb.</title>
        <authorList>
            <person name="Rahmat E."/>
            <person name="Kang Y."/>
        </authorList>
    </citation>
    <scope>NUCLEOTIDE SEQUENCE</scope>
    <source>
        <strain evidence="9">KIOM G15050</strain>
    </source>
</reference>
<dbReference type="Pfam" id="PF05193">
    <property type="entry name" value="Peptidase_M16_C"/>
    <property type="match status" value="1"/>
</dbReference>
<evidence type="ECO:0000313" key="10">
    <source>
        <dbReference type="Proteomes" id="UP000649328"/>
    </source>
</evidence>
<comment type="caution">
    <text evidence="9">The sequence shown here is derived from an EMBL/GenBank/DDBJ whole genome shotgun (WGS) entry which is preliminary data.</text>
</comment>
<evidence type="ECO:0000256" key="6">
    <source>
        <dbReference type="ARBA" id="ARBA00034552"/>
    </source>
</evidence>
<sequence length="524" mass="59440">MLNRSLSNFMNAMTGHDYTYYPFATTNRKDYDNLMAVYLSSVFEPLLSHEDFMQEGWRLEQGDLKDPKSPLEFKGVVYNEMKGQCTNSSYMYWIKFQEAVYPLLKNSGGDPASIVDLHHEDLIDFHATNYHPLNAKTFTYGTFDLTAHLQKLNELYGTFGSRAARNDVKKPVFETSPGKLHDISVLGPADSMSAKPLSDQWKSRFRPCFFDGHNAPFYQELIETGFGEDFSPNSGLDQTTALLSFTVGATNLSEAKSKVLKDKIEAILREKVMPELAKGDESAFHPRIQAILHQLELSFKKHKPDFGLGLLHSLTPSWVNGLDPFKALQVQNILNRFKEEYANRGLHMFQDLLEASLLDLKTPTLKFSMVPDEHYNEKLAQQEKKRLEERVSQILEEDKQMIFDRSQKLLAKQQQPEDVSVLPTLTLADIPRMGDNYALSFSNIAGSGGKIQKRVTSTNGLIYVNAKKDISFLPERLYKYLPIFNTCLTNLAGTELTPITELETKIQQLTGGISFLCQGEDRPI</sequence>
<dbReference type="InterPro" id="IPR013578">
    <property type="entry name" value="Peptidase_M16C_assoc"/>
</dbReference>
<dbReference type="GO" id="GO:0005758">
    <property type="term" value="C:mitochondrial intermembrane space"/>
    <property type="evidence" value="ECO:0007669"/>
    <property type="project" value="UniProtKB-SubCell"/>
</dbReference>
<name>A0A8H7GQ88_9ASCO</name>
<evidence type="ECO:0000256" key="1">
    <source>
        <dbReference type="ARBA" id="ARBA00004569"/>
    </source>
</evidence>
<dbReference type="AlphaFoldDB" id="A0A8H7GQ88"/>
<dbReference type="GO" id="GO:0016485">
    <property type="term" value="P:protein processing"/>
    <property type="evidence" value="ECO:0007669"/>
    <property type="project" value="TreeGrafter"/>
</dbReference>
<organism evidence="9 10">
    <name type="scientific">Metschnikowia pulcherrima</name>
    <dbReference type="NCBI Taxonomy" id="27326"/>
    <lineage>
        <taxon>Eukaryota</taxon>
        <taxon>Fungi</taxon>
        <taxon>Dikarya</taxon>
        <taxon>Ascomycota</taxon>
        <taxon>Saccharomycotina</taxon>
        <taxon>Pichiomycetes</taxon>
        <taxon>Metschnikowiaceae</taxon>
        <taxon>Metschnikowia</taxon>
    </lineage>
</organism>
<evidence type="ECO:0000259" key="8">
    <source>
        <dbReference type="SMART" id="SM01264"/>
    </source>
</evidence>
<dbReference type="SMART" id="SM01264">
    <property type="entry name" value="M16C_associated"/>
    <property type="match status" value="1"/>
</dbReference>
<dbReference type="PANTHER" id="PTHR43016">
    <property type="entry name" value="PRESEQUENCE PROTEASE"/>
    <property type="match status" value="1"/>
</dbReference>
<dbReference type="EMBL" id="JACBPP010000008">
    <property type="protein sequence ID" value="KAF7999738.1"/>
    <property type="molecule type" value="Genomic_DNA"/>
</dbReference>
<evidence type="ECO:0000313" key="9">
    <source>
        <dbReference type="EMBL" id="KAF7999738.1"/>
    </source>
</evidence>
<gene>
    <name evidence="9" type="ORF">HF325_005587</name>
</gene>
<dbReference type="GO" id="GO:0004222">
    <property type="term" value="F:metalloendopeptidase activity"/>
    <property type="evidence" value="ECO:0007669"/>
    <property type="project" value="TreeGrafter"/>
</dbReference>
<evidence type="ECO:0000256" key="2">
    <source>
        <dbReference type="ARBA" id="ARBA00007575"/>
    </source>
</evidence>
<dbReference type="PANTHER" id="PTHR43016:SF13">
    <property type="entry name" value="PRESEQUENCE PROTEASE, MITOCHONDRIAL"/>
    <property type="match status" value="1"/>
</dbReference>
<evidence type="ECO:0000256" key="3">
    <source>
        <dbReference type="ARBA" id="ARBA00011853"/>
    </source>
</evidence>
<keyword evidence="5" id="KW-0378">Hydrolase</keyword>
<dbReference type="InterPro" id="IPR011249">
    <property type="entry name" value="Metalloenz_LuxS/M16"/>
</dbReference>
<dbReference type="InterPro" id="IPR007863">
    <property type="entry name" value="Peptidase_M16_C"/>
</dbReference>
<dbReference type="GO" id="GO:0046872">
    <property type="term" value="F:metal ion binding"/>
    <property type="evidence" value="ECO:0007669"/>
    <property type="project" value="InterPro"/>
</dbReference>
<evidence type="ECO:0000256" key="5">
    <source>
        <dbReference type="ARBA" id="ARBA00023049"/>
    </source>
</evidence>
<feature type="domain" description="Peptidase M16C associated" evidence="8">
    <location>
        <begin position="369"/>
        <end position="524"/>
    </location>
</feature>
<evidence type="ECO:0000256" key="4">
    <source>
        <dbReference type="ARBA" id="ARBA00020167"/>
    </source>
</evidence>
<keyword evidence="5" id="KW-0482">Metalloprotease</keyword>
<protein>
    <recommendedName>
        <fullName evidence="4">Presequence protease, mitochondrial</fullName>
    </recommendedName>
    <alternativeName>
        <fullName evidence="6">Pitrilysin metalloproteinase</fullName>
    </alternativeName>
</protein>
<comment type="similarity">
    <text evidence="2">Belongs to the peptidase M16 family. PreP subfamily.</text>
</comment>
<proteinExistence type="inferred from homology"/>
<dbReference type="Pfam" id="PF08367">
    <property type="entry name" value="M16C_assoc"/>
    <property type="match status" value="1"/>
</dbReference>
<dbReference type="Proteomes" id="UP000649328">
    <property type="component" value="Unassembled WGS sequence"/>
</dbReference>
<comment type="subunit">
    <text evidence="3">Monomer and homodimer; homodimerization is induced by binding of the substrate.</text>
</comment>
<dbReference type="Gene3D" id="3.30.830.10">
    <property type="entry name" value="Metalloenzyme, LuxS/M16 peptidase-like"/>
    <property type="match status" value="3"/>
</dbReference>
<evidence type="ECO:0000256" key="7">
    <source>
        <dbReference type="ARBA" id="ARBA00045897"/>
    </source>
</evidence>
<keyword evidence="5" id="KW-0645">Protease</keyword>
<dbReference type="SUPFAM" id="SSF63411">
    <property type="entry name" value="LuxS/MPP-like metallohydrolase"/>
    <property type="match status" value="3"/>
</dbReference>
<comment type="subcellular location">
    <subcellularLocation>
        <location evidence="1">Mitochondrion intermembrane space</location>
    </subcellularLocation>
</comment>
<comment type="function">
    <text evidence="7">Degrades mitochondrial transit peptides after their cleavage in the intermembrane space or in the matrix, and presequence peptides; clearance of these peptides is required to keep the presequence processing machinery running. Preferentially cleaves the N-terminal side of paired basic amino acid residues. Also degrades other unstructured peptides. May function as an ATP-dependent peptidase as opposed to a metalloendopeptidase.</text>
</comment>
<dbReference type="GO" id="GO:0005759">
    <property type="term" value="C:mitochondrial matrix"/>
    <property type="evidence" value="ECO:0007669"/>
    <property type="project" value="TreeGrafter"/>
</dbReference>
<accession>A0A8H7GQ88</accession>
<keyword evidence="10" id="KW-1185">Reference proteome</keyword>